<dbReference type="GO" id="GO:0016791">
    <property type="term" value="F:phosphatase activity"/>
    <property type="evidence" value="ECO:0007669"/>
    <property type="project" value="TreeGrafter"/>
</dbReference>
<protein>
    <recommendedName>
        <fullName evidence="1">Calcineurin-like phosphoesterase domain-containing protein</fullName>
    </recommendedName>
</protein>
<gene>
    <name evidence="2" type="ORF">GSOID_T00003028001</name>
</gene>
<dbReference type="InParanoid" id="E4XT95"/>
<dbReference type="PANTHER" id="PTHR42850">
    <property type="entry name" value="METALLOPHOSPHOESTERASE"/>
    <property type="match status" value="1"/>
</dbReference>
<dbReference type="PANTHER" id="PTHR42850:SF4">
    <property type="entry name" value="ZINC-DEPENDENT ENDOPOLYPHOSPHATASE"/>
    <property type="match status" value="1"/>
</dbReference>
<evidence type="ECO:0000313" key="2">
    <source>
        <dbReference type="EMBL" id="CBY12957.1"/>
    </source>
</evidence>
<dbReference type="Proteomes" id="UP000001307">
    <property type="component" value="Unassembled WGS sequence"/>
</dbReference>
<evidence type="ECO:0000259" key="1">
    <source>
        <dbReference type="Pfam" id="PF00149"/>
    </source>
</evidence>
<sequence>MRSEFPKIFAGVLALTTVLYFFLFDAGTRVRTFFAKGTGQIRLFNHFPPPDEPHKTVHVDTDRPVVVIGDIHGCFDEFEELLVKIKDEIYGGRPMEHSTFQLFLVGDLVNKGPKSAEVVKKVRAMVESGSTHVVRGNHEEALLEEWSTTNALTRRSKYSYISKLNSDDRLFLLQLPYTISVPKLEWMIVHAGLDPQKSLEHQEPDYMVRMRNFNDNKPTHLIEKGEKWVIKWEKEGEFRVIFGHDARRRLQQGNNYLGLDTGVVYGDRLTALVRLPNGNEKFISVPAKKAYEEVKGVMYHR</sequence>
<reference evidence="2" key="1">
    <citation type="journal article" date="2010" name="Science">
        <title>Plasticity of animal genome architecture unmasked by rapid evolution of a pelagic tunicate.</title>
        <authorList>
            <person name="Denoeud F."/>
            <person name="Henriet S."/>
            <person name="Mungpakdee S."/>
            <person name="Aury J.M."/>
            <person name="Da Silva C."/>
            <person name="Brinkmann H."/>
            <person name="Mikhaleva J."/>
            <person name="Olsen L.C."/>
            <person name="Jubin C."/>
            <person name="Canestro C."/>
            <person name="Bouquet J.M."/>
            <person name="Danks G."/>
            <person name="Poulain J."/>
            <person name="Campsteijn C."/>
            <person name="Adamski M."/>
            <person name="Cross I."/>
            <person name="Yadetie F."/>
            <person name="Muffato M."/>
            <person name="Louis A."/>
            <person name="Butcher S."/>
            <person name="Tsagkogeorga G."/>
            <person name="Konrad A."/>
            <person name="Singh S."/>
            <person name="Jensen M.F."/>
            <person name="Cong E.H."/>
            <person name="Eikeseth-Otteraa H."/>
            <person name="Noel B."/>
            <person name="Anthouard V."/>
            <person name="Porcel B.M."/>
            <person name="Kachouri-Lafond R."/>
            <person name="Nishino A."/>
            <person name="Ugolini M."/>
            <person name="Chourrout P."/>
            <person name="Nishida H."/>
            <person name="Aasland R."/>
            <person name="Huzurbazar S."/>
            <person name="Westhof E."/>
            <person name="Delsuc F."/>
            <person name="Lehrach H."/>
            <person name="Reinhardt R."/>
            <person name="Weissenbach J."/>
            <person name="Roy S.W."/>
            <person name="Artiguenave F."/>
            <person name="Postlethwait J.H."/>
            <person name="Manak J.R."/>
            <person name="Thompson E.M."/>
            <person name="Jaillon O."/>
            <person name="Du Pasquier L."/>
            <person name="Boudinot P."/>
            <person name="Liberles D.A."/>
            <person name="Volff J.N."/>
            <person name="Philippe H."/>
            <person name="Lenhard B."/>
            <person name="Roest Crollius H."/>
            <person name="Wincker P."/>
            <person name="Chourrout D."/>
        </authorList>
    </citation>
    <scope>NUCLEOTIDE SEQUENCE [LARGE SCALE GENOMIC DNA]</scope>
</reference>
<accession>E4XT95</accession>
<proteinExistence type="predicted"/>
<dbReference type="InterPro" id="IPR004843">
    <property type="entry name" value="Calcineurin-like_PHP"/>
</dbReference>
<dbReference type="OrthoDB" id="10267127at2759"/>
<name>E4XT95_OIKDI</name>
<keyword evidence="3" id="KW-1185">Reference proteome</keyword>
<dbReference type="GO" id="GO:0005737">
    <property type="term" value="C:cytoplasm"/>
    <property type="evidence" value="ECO:0007669"/>
    <property type="project" value="TreeGrafter"/>
</dbReference>
<dbReference type="GO" id="GO:0006798">
    <property type="term" value="P:polyphosphate catabolic process"/>
    <property type="evidence" value="ECO:0007669"/>
    <property type="project" value="TreeGrafter"/>
</dbReference>
<organism evidence="2">
    <name type="scientific">Oikopleura dioica</name>
    <name type="common">Tunicate</name>
    <dbReference type="NCBI Taxonomy" id="34765"/>
    <lineage>
        <taxon>Eukaryota</taxon>
        <taxon>Metazoa</taxon>
        <taxon>Chordata</taxon>
        <taxon>Tunicata</taxon>
        <taxon>Appendicularia</taxon>
        <taxon>Copelata</taxon>
        <taxon>Oikopleuridae</taxon>
        <taxon>Oikopleura</taxon>
    </lineage>
</organism>
<dbReference type="SUPFAM" id="SSF56300">
    <property type="entry name" value="Metallo-dependent phosphatases"/>
    <property type="match status" value="1"/>
</dbReference>
<dbReference type="EMBL" id="FN653150">
    <property type="protein sequence ID" value="CBY12957.1"/>
    <property type="molecule type" value="Genomic_DNA"/>
</dbReference>
<dbReference type="GO" id="GO:0000298">
    <property type="term" value="F:endopolyphosphatase activity"/>
    <property type="evidence" value="ECO:0007669"/>
    <property type="project" value="TreeGrafter"/>
</dbReference>
<feature type="domain" description="Calcineurin-like phosphoesterase" evidence="1">
    <location>
        <begin position="64"/>
        <end position="245"/>
    </location>
</feature>
<dbReference type="Gene3D" id="3.60.21.10">
    <property type="match status" value="1"/>
</dbReference>
<evidence type="ECO:0000313" key="3">
    <source>
        <dbReference type="Proteomes" id="UP000001307"/>
    </source>
</evidence>
<dbReference type="InterPro" id="IPR029052">
    <property type="entry name" value="Metallo-depent_PP-like"/>
</dbReference>
<dbReference type="Pfam" id="PF00149">
    <property type="entry name" value="Metallophos"/>
    <property type="match status" value="1"/>
</dbReference>
<dbReference type="InterPro" id="IPR050126">
    <property type="entry name" value="Ap4A_hydrolase"/>
</dbReference>
<dbReference type="AlphaFoldDB" id="E4XT95"/>